<reference evidence="2 3" key="1">
    <citation type="submission" date="2019-11" db="EMBL/GenBank/DDBJ databases">
        <title>Whole genome sequence of Oryza granulata.</title>
        <authorList>
            <person name="Li W."/>
        </authorList>
    </citation>
    <scope>NUCLEOTIDE SEQUENCE [LARGE SCALE GENOMIC DNA]</scope>
    <source>
        <strain evidence="3">cv. Menghai</strain>
        <tissue evidence="2">Leaf</tissue>
    </source>
</reference>
<protein>
    <submittedName>
        <fullName evidence="2">Uncharacterized protein</fullName>
    </submittedName>
</protein>
<feature type="compositionally biased region" description="Acidic residues" evidence="1">
    <location>
        <begin position="44"/>
        <end position="53"/>
    </location>
</feature>
<comment type="caution">
    <text evidence="2">The sequence shown here is derived from an EMBL/GenBank/DDBJ whole genome shotgun (WGS) entry which is preliminary data.</text>
</comment>
<name>A0A6G1CT61_9ORYZ</name>
<evidence type="ECO:0000256" key="1">
    <source>
        <dbReference type="SAM" id="MobiDB-lite"/>
    </source>
</evidence>
<evidence type="ECO:0000313" key="3">
    <source>
        <dbReference type="Proteomes" id="UP000479710"/>
    </source>
</evidence>
<feature type="region of interest" description="Disordered" evidence="1">
    <location>
        <begin position="36"/>
        <end position="59"/>
    </location>
</feature>
<dbReference type="Proteomes" id="UP000479710">
    <property type="component" value="Unassembled WGS sequence"/>
</dbReference>
<organism evidence="2 3">
    <name type="scientific">Oryza meyeriana var. granulata</name>
    <dbReference type="NCBI Taxonomy" id="110450"/>
    <lineage>
        <taxon>Eukaryota</taxon>
        <taxon>Viridiplantae</taxon>
        <taxon>Streptophyta</taxon>
        <taxon>Embryophyta</taxon>
        <taxon>Tracheophyta</taxon>
        <taxon>Spermatophyta</taxon>
        <taxon>Magnoliopsida</taxon>
        <taxon>Liliopsida</taxon>
        <taxon>Poales</taxon>
        <taxon>Poaceae</taxon>
        <taxon>BOP clade</taxon>
        <taxon>Oryzoideae</taxon>
        <taxon>Oryzeae</taxon>
        <taxon>Oryzinae</taxon>
        <taxon>Oryza</taxon>
        <taxon>Oryza meyeriana</taxon>
    </lineage>
</organism>
<dbReference type="EMBL" id="SPHZ02000008">
    <property type="protein sequence ID" value="KAF0903376.1"/>
    <property type="molecule type" value="Genomic_DNA"/>
</dbReference>
<sequence length="121" mass="14124">MSGVDHPRQSYTMDNDTLEAILEGNMDDEYYMFTSQVNNNDDNDKMEEAEDENMPAPTSSILDPFDYVYNSILQSTHVLKPEFDCDHYGAKKFQYEMKGFCWRNGKIKLVENDTPTELMRL</sequence>
<evidence type="ECO:0000313" key="2">
    <source>
        <dbReference type="EMBL" id="KAF0903376.1"/>
    </source>
</evidence>
<accession>A0A6G1CT61</accession>
<proteinExistence type="predicted"/>
<dbReference type="AlphaFoldDB" id="A0A6G1CT61"/>
<keyword evidence="3" id="KW-1185">Reference proteome</keyword>
<dbReference type="OrthoDB" id="693063at2759"/>
<gene>
    <name evidence="2" type="ORF">E2562_026925</name>
</gene>